<reference evidence="2 5" key="1">
    <citation type="submission" date="2018-01" db="EMBL/GenBank/DDBJ databases">
        <title>Whole genome sequencing of Histamine producing bacteria.</title>
        <authorList>
            <person name="Butler K."/>
        </authorList>
    </citation>
    <scope>NUCLEOTIDE SEQUENCE [LARGE SCALE GENOMIC DNA]</scope>
    <source>
        <strain evidence="3 4">ATCC 51761</strain>
        <strain evidence="2 5">NCIMB 13481</strain>
    </source>
</reference>
<evidence type="ECO:0000313" key="3">
    <source>
        <dbReference type="EMBL" id="PSW99774.1"/>
    </source>
</evidence>
<dbReference type="PANTHER" id="PTHR33164:SF43">
    <property type="entry name" value="HTH-TYPE TRANSCRIPTIONAL REPRESSOR YETL"/>
    <property type="match status" value="1"/>
</dbReference>
<dbReference type="SUPFAM" id="SSF46785">
    <property type="entry name" value="Winged helix' DNA-binding domain"/>
    <property type="match status" value="1"/>
</dbReference>
<name>A0A0D8Q7J2_9GAMM</name>
<dbReference type="EMBL" id="PYLW01000009">
    <property type="protein sequence ID" value="PSV96860.1"/>
    <property type="molecule type" value="Genomic_DNA"/>
</dbReference>
<sequence>MHSVITNIPELDSSLSFTIGITYKQFRTLANQSLSSKFDITLEMLGALRVLDHLGEIPQQTVAEALQRERSVTKRLIDNCIKRELVEAKKSADNKKARYLTLTPKGITVKQQADIIIKALTVDFYAPLNAQECEQLLSLCRRLVKTDFILGNDN</sequence>
<dbReference type="Gene3D" id="1.10.10.10">
    <property type="entry name" value="Winged helix-like DNA-binding domain superfamily/Winged helix DNA-binding domain"/>
    <property type="match status" value="1"/>
</dbReference>
<dbReference type="InterPro" id="IPR036390">
    <property type="entry name" value="WH_DNA-bd_sf"/>
</dbReference>
<evidence type="ECO:0000259" key="1">
    <source>
        <dbReference type="PROSITE" id="PS50995"/>
    </source>
</evidence>
<dbReference type="OrthoDB" id="5869263at2"/>
<dbReference type="PANTHER" id="PTHR33164">
    <property type="entry name" value="TRANSCRIPTIONAL REGULATOR, MARR FAMILY"/>
    <property type="match status" value="1"/>
</dbReference>
<dbReference type="GO" id="GO:0006950">
    <property type="term" value="P:response to stress"/>
    <property type="evidence" value="ECO:0007669"/>
    <property type="project" value="TreeGrafter"/>
</dbReference>
<dbReference type="InterPro" id="IPR036388">
    <property type="entry name" value="WH-like_DNA-bd_sf"/>
</dbReference>
<dbReference type="RefSeq" id="WP_045035500.1">
    <property type="nucleotide sequence ID" value="NZ_CAMQYU010000031.1"/>
</dbReference>
<accession>A0A0D8Q7J2</accession>
<dbReference type="InterPro" id="IPR000835">
    <property type="entry name" value="HTH_MarR-typ"/>
</dbReference>
<dbReference type="GeneID" id="93547349"/>
<dbReference type="GO" id="GO:0003700">
    <property type="term" value="F:DNA-binding transcription factor activity"/>
    <property type="evidence" value="ECO:0007669"/>
    <property type="project" value="InterPro"/>
</dbReference>
<evidence type="ECO:0000313" key="2">
    <source>
        <dbReference type="EMBL" id="PSV96860.1"/>
    </source>
</evidence>
<gene>
    <name evidence="2" type="ORF">C9I88_10195</name>
    <name evidence="3" type="ORF">C9J52_00815</name>
</gene>
<evidence type="ECO:0000313" key="4">
    <source>
        <dbReference type="Proteomes" id="UP000241190"/>
    </source>
</evidence>
<dbReference type="Proteomes" id="UP000241190">
    <property type="component" value="Unassembled WGS sequence"/>
</dbReference>
<dbReference type="PROSITE" id="PS50995">
    <property type="entry name" value="HTH_MARR_2"/>
    <property type="match status" value="1"/>
</dbReference>
<comment type="caution">
    <text evidence="2">The sequence shown here is derived from an EMBL/GenBank/DDBJ whole genome shotgun (WGS) entry which is preliminary data.</text>
</comment>
<dbReference type="InterPro" id="IPR039422">
    <property type="entry name" value="MarR/SlyA-like"/>
</dbReference>
<dbReference type="Proteomes" id="UP000241954">
    <property type="component" value="Unassembled WGS sequence"/>
</dbReference>
<dbReference type="SMART" id="SM00347">
    <property type="entry name" value="HTH_MARR"/>
    <property type="match status" value="1"/>
</dbReference>
<keyword evidence="4" id="KW-1185">Reference proteome</keyword>
<evidence type="ECO:0000313" key="5">
    <source>
        <dbReference type="Proteomes" id="UP000241954"/>
    </source>
</evidence>
<protein>
    <submittedName>
        <fullName evidence="2">MarR family transcriptional regulator</fullName>
    </submittedName>
</protein>
<feature type="domain" description="HTH marR-type" evidence="1">
    <location>
        <begin position="12"/>
        <end position="145"/>
    </location>
</feature>
<dbReference type="EMBL" id="PYOP01000001">
    <property type="protein sequence ID" value="PSW99774.1"/>
    <property type="molecule type" value="Genomic_DNA"/>
</dbReference>
<proteinExistence type="predicted"/>
<organism evidence="2 5">
    <name type="scientific">Photobacterium iliopiscarium</name>
    <dbReference type="NCBI Taxonomy" id="56192"/>
    <lineage>
        <taxon>Bacteria</taxon>
        <taxon>Pseudomonadati</taxon>
        <taxon>Pseudomonadota</taxon>
        <taxon>Gammaproteobacteria</taxon>
        <taxon>Vibrionales</taxon>
        <taxon>Vibrionaceae</taxon>
        <taxon>Photobacterium</taxon>
    </lineage>
</organism>
<dbReference type="AlphaFoldDB" id="A0A0D8Q7J2"/>